<dbReference type="InterPro" id="IPR003961">
    <property type="entry name" value="FN3_dom"/>
</dbReference>
<dbReference type="Gene3D" id="1.10.390.30">
    <property type="entry name" value="Peptidase M60, enhancin-like domain 3"/>
    <property type="match status" value="1"/>
</dbReference>
<evidence type="ECO:0000256" key="2">
    <source>
        <dbReference type="ARBA" id="ARBA00023295"/>
    </source>
</evidence>
<evidence type="ECO:0000259" key="7">
    <source>
        <dbReference type="PROSITE" id="PS51723"/>
    </source>
</evidence>
<protein>
    <recommendedName>
        <fullName evidence="10">Carbohydrate-binding protein</fullName>
    </recommendedName>
</protein>
<dbReference type="PROSITE" id="PS50853">
    <property type="entry name" value="FN3"/>
    <property type="match status" value="2"/>
</dbReference>
<feature type="compositionally biased region" description="Polar residues" evidence="3">
    <location>
        <begin position="1476"/>
        <end position="1489"/>
    </location>
</feature>
<dbReference type="InterPro" id="IPR050964">
    <property type="entry name" value="Striated_Muscle_Regulatory"/>
</dbReference>
<dbReference type="Pfam" id="PF00754">
    <property type="entry name" value="F5_F8_type_C"/>
    <property type="match status" value="1"/>
</dbReference>
<dbReference type="Gene3D" id="2.60.120.260">
    <property type="entry name" value="Galactose-binding domain-like"/>
    <property type="match status" value="2"/>
</dbReference>
<name>A0A369ND13_EGGLN</name>
<dbReference type="CDD" id="cd00063">
    <property type="entry name" value="FN3"/>
    <property type="match status" value="2"/>
</dbReference>
<evidence type="ECO:0000256" key="1">
    <source>
        <dbReference type="ARBA" id="ARBA00022737"/>
    </source>
</evidence>
<feature type="chain" id="PRO_5016777416" description="Carbohydrate-binding protein" evidence="4">
    <location>
        <begin position="28"/>
        <end position="1791"/>
    </location>
</feature>
<dbReference type="InterPro" id="IPR031161">
    <property type="entry name" value="Peptidase_M60_dom"/>
</dbReference>
<keyword evidence="2" id="KW-0378">Hydrolase</keyword>
<dbReference type="RefSeq" id="WP_035585167.1">
    <property type="nucleotide sequence ID" value="NZ_PPTY01000001.1"/>
</dbReference>
<feature type="domain" description="Fibronectin type-III" evidence="6">
    <location>
        <begin position="532"/>
        <end position="623"/>
    </location>
</feature>
<dbReference type="InterPro" id="IPR036439">
    <property type="entry name" value="Dockerin_dom_sf"/>
</dbReference>
<dbReference type="PANTHER" id="PTHR13817">
    <property type="entry name" value="TITIN"/>
    <property type="match status" value="1"/>
</dbReference>
<dbReference type="InterPro" id="IPR002105">
    <property type="entry name" value="Dockerin_1_rpt"/>
</dbReference>
<proteinExistence type="predicted"/>
<organism evidence="8 9">
    <name type="scientific">Eggerthella lenta</name>
    <name type="common">Eubacterium lentum</name>
    <dbReference type="NCBI Taxonomy" id="84112"/>
    <lineage>
        <taxon>Bacteria</taxon>
        <taxon>Bacillati</taxon>
        <taxon>Actinomycetota</taxon>
        <taxon>Coriobacteriia</taxon>
        <taxon>Eggerthellales</taxon>
        <taxon>Eggerthellaceae</taxon>
        <taxon>Eggerthella</taxon>
    </lineage>
</organism>
<dbReference type="Pfam" id="PF13402">
    <property type="entry name" value="Peptidase_M60"/>
    <property type="match status" value="1"/>
</dbReference>
<dbReference type="InterPro" id="IPR036116">
    <property type="entry name" value="FN3_sf"/>
</dbReference>
<dbReference type="PROSITE" id="PS51723">
    <property type="entry name" value="PEPTIDASE_M60"/>
    <property type="match status" value="1"/>
</dbReference>
<gene>
    <name evidence="8" type="ORF">C1871_01885</name>
</gene>
<feature type="compositionally biased region" description="Polar residues" evidence="3">
    <location>
        <begin position="76"/>
        <end position="97"/>
    </location>
</feature>
<dbReference type="SUPFAM" id="SSF49265">
    <property type="entry name" value="Fibronectin type III"/>
    <property type="match status" value="1"/>
</dbReference>
<dbReference type="SMART" id="SM00060">
    <property type="entry name" value="FN3"/>
    <property type="match status" value="2"/>
</dbReference>
<accession>A0A369ND13</accession>
<dbReference type="EMBL" id="PPTY01000001">
    <property type="protein sequence ID" value="RDB89237.1"/>
    <property type="molecule type" value="Genomic_DNA"/>
</dbReference>
<reference evidence="8 9" key="1">
    <citation type="journal article" date="2018" name="Elife">
        <title>Discovery and characterization of a prevalent human gut bacterial enzyme sufficient for the inactivation of a family of plant toxins.</title>
        <authorList>
            <person name="Koppel N."/>
            <person name="Bisanz J.E."/>
            <person name="Pandelia M.E."/>
            <person name="Turnbaugh P.J."/>
            <person name="Balskus E.P."/>
        </authorList>
    </citation>
    <scope>NUCLEOTIDE SEQUENCE [LARGE SCALE GENOMIC DNA]</scope>
    <source>
        <strain evidence="8 9">FAA1-1-60AUCSF</strain>
    </source>
</reference>
<dbReference type="PROSITE" id="PS00018">
    <property type="entry name" value="EF_HAND_1"/>
    <property type="match status" value="1"/>
</dbReference>
<evidence type="ECO:0000313" key="8">
    <source>
        <dbReference type="EMBL" id="RDB89237.1"/>
    </source>
</evidence>
<feature type="region of interest" description="Disordered" evidence="3">
    <location>
        <begin position="31"/>
        <end position="103"/>
    </location>
</feature>
<feature type="compositionally biased region" description="Low complexity" evidence="3">
    <location>
        <begin position="64"/>
        <end position="75"/>
    </location>
</feature>
<dbReference type="CDD" id="cd14254">
    <property type="entry name" value="Dockerin_II"/>
    <property type="match status" value="1"/>
</dbReference>
<feature type="domain" description="Fibronectin type-III" evidence="6">
    <location>
        <begin position="438"/>
        <end position="530"/>
    </location>
</feature>
<feature type="domain" description="Peptidase M60" evidence="7">
    <location>
        <begin position="892"/>
        <end position="1255"/>
    </location>
</feature>
<dbReference type="InterPro" id="IPR008979">
    <property type="entry name" value="Galactose-bd-like_sf"/>
</dbReference>
<keyword evidence="1" id="KW-0677">Repeat</keyword>
<dbReference type="GO" id="GO:0000272">
    <property type="term" value="P:polysaccharide catabolic process"/>
    <property type="evidence" value="ECO:0007669"/>
    <property type="project" value="InterPro"/>
</dbReference>
<dbReference type="InterPro" id="IPR000421">
    <property type="entry name" value="FA58C"/>
</dbReference>
<dbReference type="SUPFAM" id="SSF49785">
    <property type="entry name" value="Galactose-binding domain-like"/>
    <property type="match status" value="1"/>
</dbReference>
<keyword evidence="2" id="KW-0326">Glycosidase</keyword>
<dbReference type="Gene3D" id="2.60.40.10">
    <property type="entry name" value="Immunoglobulins"/>
    <property type="match status" value="2"/>
</dbReference>
<feature type="domain" description="F5/8 type C" evidence="5">
    <location>
        <begin position="1479"/>
        <end position="1629"/>
    </location>
</feature>
<dbReference type="GO" id="GO:0004553">
    <property type="term" value="F:hydrolase activity, hydrolyzing O-glycosyl compounds"/>
    <property type="evidence" value="ECO:0007669"/>
    <property type="project" value="InterPro"/>
</dbReference>
<evidence type="ECO:0008006" key="10">
    <source>
        <dbReference type="Google" id="ProtNLM"/>
    </source>
</evidence>
<sequence length="1791" mass="189492">MKRTHRALSAALAVVLASSLCTIPAYAVESDAEPAPPGRVQADETAPNQSPEADHGPGSEVPDASGTAEASGSESQTRTENATEPTTSPLQAENASRSAVAPPAGELRVTLTEGRPAATAGTVYEVALADSDGVQVGAQQLNLSLEGDSWSVARFDGLADGSYTLSVRAPGIAPYSQKIDVKGDSSAVELYVGDLAADPQAPARIGVLVPGDVNGDGTVDDADASAIIDDIEAGAASPACDANGDGTVSLADLETAVSSFDRVAVEATVARSLPPAAVEAAPGEGTEVASGSLDEVVGADAKPVSLRASEAISDEHPVEVSFDLAKDSEQAPQLGGMVINVPPSGDHAPEAGRLLVELTDGTVREIGISRAEARAAFFRSSAPTAVIDENGTVVVDFGGQIAVKKVTLVITKTQGGTNLAEVSKVEFLNNMEERIPEPELNIPGELSAVAGSKQFSVSWKAETNVTGYELSISANGREEVKRTTGTSLSVTQFDEQKIKNGTVFTLKVRSTNGAWRSDWSGSVQVTPKAEKVPDAPEGLSLKGTYRGFSASWKNMEDTDSYNLLYREKDDENGAYTEVRGLTKASCTVDGLKDGTEYQVRVVGVNEIGESSPSVPGIVATANVNPAQLPAYRLVNTKDADGDYLNHIVSATYSAHDGKASMVDSPLDDASGVARSAYGLFDDDYTSYLHVKDWDYGGHYPAFNKGVEVTFDQPQTLGMVSFADVQDGVPYGRVSVSYVDDAGAWQTVQANVQMRTGENGRKYVLAKLPQPVTSSKVRIGMGHSWSSGNVVVAEMRFHAYDSLENDIMALYADDLHLELKDDVTSAAVDELQQRLDTPDPASGEFNPYRVELQVELDNARKLLATQGLEGTVRVHNGISSARDNRSLGISGLNAWQPLGAVVAEGDQIVVYAGAKGAVTGKEAPLRLVVSQQHPESSNVSKTIATLKVGRNEITIPSLSSLDVEHGGQLYVEYTGDNDAADWGVRVSGAQAVPVLDLYQVDDPAERLARTTAYVQALEAYVPALEESHDKLHGADGSAAVRYGYDPKNCILNATDVMLDQMMYSVPAQQMLAGAGSGTADERAARLLASFDAMDQMMELFYQHKGLAGSFDAGTDAAVVKSNLLPSQHLNIRYTRMFAGAFMYAAGNHIGIEWDSVPGLGKGSPVVVDGDGEKASGSYFGWGIAHEIGHNINQAQYAYPEVTNNYFAQLSQTDGTSASARFSYDEVYDRVTSGDEGRTGSVFTQLAMYWQLRLAYDAGGAYQLYDTYQQAFDNRFFARVDSYARAPKTAPAPEGTELVLGGGEKQNIIRLASAAAERDLTDFFQRWGFTADEATKAYVSQFPAETRALSYANDDARAYARSHEEAGAVLDKDVAQAAAEANGSEVALSLGADASAGDSVLGYEIARLTTVDGAQQRQVVGFAQAAADGTASYVDNASSLGNRVVSYEVTVVDKFLNRSKALVLDPIKLTGNGLQDKSGWTVSTNMSSAQDSVPPATDDDPDAPAPKPASELMVDGKADTVYTGASDGEDPVITLDMGKPTEVTSLRYTLGAGAEGSAIGDYRIETSLDGENYTLIKEGALSLDKDGRASLYFDNGKDPWICTYDARYLRITAVGQAGRQLSVAELDVFGPSGDDVFFLDANGGAAGILKSDFVYQKADENLDKQFIPKGSLVFTGSYKGNPAYNVVVLYDENGNVVGGVNADGSTVASQIIMAPEPGDAMLGDVSEGSWVYWIEPGDLASMKLPKQVRAELYRVDNALTNEGQRLVSDSLPGDVPDNLPDVELGGNATVAAD</sequence>
<dbReference type="Proteomes" id="UP000253857">
    <property type="component" value="Unassembled WGS sequence"/>
</dbReference>
<evidence type="ECO:0000313" key="9">
    <source>
        <dbReference type="Proteomes" id="UP000253857"/>
    </source>
</evidence>
<dbReference type="SUPFAM" id="SSF63446">
    <property type="entry name" value="Type I dockerin domain"/>
    <property type="match status" value="1"/>
</dbReference>
<evidence type="ECO:0000256" key="4">
    <source>
        <dbReference type="SAM" id="SignalP"/>
    </source>
</evidence>
<dbReference type="PANTHER" id="PTHR13817:SF151">
    <property type="entry name" value="TITIN"/>
    <property type="match status" value="1"/>
</dbReference>
<dbReference type="InterPro" id="IPR013783">
    <property type="entry name" value="Ig-like_fold"/>
</dbReference>
<evidence type="ECO:0000259" key="6">
    <source>
        <dbReference type="PROSITE" id="PS50853"/>
    </source>
</evidence>
<evidence type="ECO:0000259" key="5">
    <source>
        <dbReference type="PROSITE" id="PS50022"/>
    </source>
</evidence>
<dbReference type="Pfam" id="PF00404">
    <property type="entry name" value="Dockerin_1"/>
    <property type="match status" value="1"/>
</dbReference>
<evidence type="ECO:0000256" key="3">
    <source>
        <dbReference type="SAM" id="MobiDB-lite"/>
    </source>
</evidence>
<feature type="region of interest" description="Disordered" evidence="3">
    <location>
        <begin position="1476"/>
        <end position="1509"/>
    </location>
</feature>
<keyword evidence="4" id="KW-0732">Signal</keyword>
<dbReference type="Pfam" id="PF00041">
    <property type="entry name" value="fn3"/>
    <property type="match status" value="1"/>
</dbReference>
<comment type="caution">
    <text evidence="8">The sequence shown here is derived from an EMBL/GenBank/DDBJ whole genome shotgun (WGS) entry which is preliminary data.</text>
</comment>
<feature type="signal peptide" evidence="4">
    <location>
        <begin position="1"/>
        <end position="27"/>
    </location>
</feature>
<dbReference type="PROSITE" id="PS50022">
    <property type="entry name" value="FA58C_3"/>
    <property type="match status" value="1"/>
</dbReference>
<dbReference type="SMART" id="SM01276">
    <property type="entry name" value="M60-like"/>
    <property type="match status" value="1"/>
</dbReference>
<dbReference type="InterPro" id="IPR018247">
    <property type="entry name" value="EF_Hand_1_Ca_BS"/>
</dbReference>
<feature type="region of interest" description="Disordered" evidence="3">
    <location>
        <begin position="1763"/>
        <end position="1791"/>
    </location>
</feature>
<dbReference type="InterPro" id="IPR042279">
    <property type="entry name" value="Pep_M60_3"/>
</dbReference>
<dbReference type="Gene3D" id="1.10.1330.10">
    <property type="entry name" value="Dockerin domain"/>
    <property type="match status" value="1"/>
</dbReference>